<feature type="domain" description="BIG2" evidence="1">
    <location>
        <begin position="38"/>
        <end position="117"/>
    </location>
</feature>
<dbReference type="SMART" id="SM00635">
    <property type="entry name" value="BID_2"/>
    <property type="match status" value="4"/>
</dbReference>
<accession>A0ABN6MX45</accession>
<protein>
    <recommendedName>
        <fullName evidence="1">BIG2 domain-containing protein</fullName>
    </recommendedName>
</protein>
<proteinExistence type="predicted"/>
<reference evidence="3" key="1">
    <citation type="journal article" date="2022" name="Int. J. Syst. Evol. Microbiol.">
        <title>Anaeromyxobacter oryzae sp. nov., Anaeromyxobacter diazotrophicus sp. nov. and Anaeromyxobacter paludicola sp. nov., isolated from paddy soils.</title>
        <authorList>
            <person name="Itoh H."/>
            <person name="Xu Z."/>
            <person name="Mise K."/>
            <person name="Masuda Y."/>
            <person name="Ushijima N."/>
            <person name="Hayakawa C."/>
            <person name="Shiratori Y."/>
            <person name="Senoo K."/>
        </authorList>
    </citation>
    <scope>NUCLEOTIDE SEQUENCE [LARGE SCALE GENOMIC DNA]</scope>
    <source>
        <strain evidence="3">Red232</strain>
    </source>
</reference>
<gene>
    <name evidence="2" type="ORF">AMOR_30890</name>
</gene>
<feature type="domain" description="BIG2" evidence="1">
    <location>
        <begin position="212"/>
        <end position="296"/>
    </location>
</feature>
<evidence type="ECO:0000313" key="3">
    <source>
        <dbReference type="Proteomes" id="UP001162891"/>
    </source>
</evidence>
<keyword evidence="3" id="KW-1185">Reference proteome</keyword>
<name>A0ABN6MX45_9BACT</name>
<dbReference type="Pfam" id="PF02368">
    <property type="entry name" value="Big_2"/>
    <property type="match status" value="3"/>
</dbReference>
<dbReference type="Proteomes" id="UP001162891">
    <property type="component" value="Chromosome"/>
</dbReference>
<sequence>MYIARASGFVVAVALLVGCGGGGSGGSTGGGGGGGSVLTTTVALGADQALAKGTTHQLGAIATRSDGLTWDCTADAAWSSSDPAVVSVQGGLATALAEGTAQVSATCSSGTGTVSVAVTAAELVSLAVTGDTPLPHGAVTRYLATGTFTDGSTADLGAAVTWTSSDATVASVSTAAGSEGVVTAASPGTATITAEAPGGISASATIEVTDAVLVSLALSGPAALPVGLSAPAAATGTYSDASTHDLTLAVTWTSSDPAIATVSNADGTRGVVTAVATGAVVVGAELGGVPGTLDVTVIDAQLATIDVAPIDPVVQVGGTVALGATGTYTDDSTVDFTTRVAWTTSDPLVATVSAAGVVTAVAAGTATVTATDGSSGLSGTTTITVLPASVPVQLAYVTLSRGSIAGGGTVTGTVVLTRATTSPLAVTLSTSDAVATVPASVIVPAGADRATFTIQTTSPTRRKVRVKITATCDGVTKTANLNVRR</sequence>
<evidence type="ECO:0000313" key="2">
    <source>
        <dbReference type="EMBL" id="BDG04093.1"/>
    </source>
</evidence>
<dbReference type="InterPro" id="IPR008964">
    <property type="entry name" value="Invasin/intimin_cell_adhesion"/>
</dbReference>
<dbReference type="Gene3D" id="2.60.40.1080">
    <property type="match status" value="4"/>
</dbReference>
<dbReference type="InterPro" id="IPR003343">
    <property type="entry name" value="Big_2"/>
</dbReference>
<evidence type="ECO:0000259" key="1">
    <source>
        <dbReference type="SMART" id="SM00635"/>
    </source>
</evidence>
<dbReference type="RefSeq" id="WP_248352467.1">
    <property type="nucleotide sequence ID" value="NZ_AP025591.1"/>
</dbReference>
<organism evidence="2 3">
    <name type="scientific">Anaeromyxobacter oryzae</name>
    <dbReference type="NCBI Taxonomy" id="2918170"/>
    <lineage>
        <taxon>Bacteria</taxon>
        <taxon>Pseudomonadati</taxon>
        <taxon>Myxococcota</taxon>
        <taxon>Myxococcia</taxon>
        <taxon>Myxococcales</taxon>
        <taxon>Cystobacterineae</taxon>
        <taxon>Anaeromyxobacteraceae</taxon>
        <taxon>Anaeromyxobacter</taxon>
    </lineage>
</organism>
<feature type="domain" description="BIG2" evidence="1">
    <location>
        <begin position="122"/>
        <end position="206"/>
    </location>
</feature>
<dbReference type="EMBL" id="AP025591">
    <property type="protein sequence ID" value="BDG04093.1"/>
    <property type="molecule type" value="Genomic_DNA"/>
</dbReference>
<dbReference type="PROSITE" id="PS51257">
    <property type="entry name" value="PROKAR_LIPOPROTEIN"/>
    <property type="match status" value="1"/>
</dbReference>
<dbReference type="SUPFAM" id="SSF49373">
    <property type="entry name" value="Invasin/intimin cell-adhesion fragments"/>
    <property type="match status" value="4"/>
</dbReference>
<feature type="domain" description="BIG2" evidence="1">
    <location>
        <begin position="301"/>
        <end position="382"/>
    </location>
</feature>